<evidence type="ECO:0000313" key="12">
    <source>
        <dbReference type="EMBL" id="SUB60501.1"/>
    </source>
</evidence>
<evidence type="ECO:0000256" key="10">
    <source>
        <dbReference type="ARBA" id="ARBA00025157"/>
    </source>
</evidence>
<evidence type="ECO:0000256" key="2">
    <source>
        <dbReference type="ARBA" id="ARBA00005417"/>
    </source>
</evidence>
<comment type="similarity">
    <text evidence="2">Belongs to the ABC transporter superfamily.</text>
</comment>
<dbReference type="GO" id="GO:0043190">
    <property type="term" value="C:ATP-binding cassette (ABC) transporter complex"/>
    <property type="evidence" value="ECO:0007669"/>
    <property type="project" value="TreeGrafter"/>
</dbReference>
<dbReference type="RefSeq" id="WP_002846226.1">
    <property type="nucleotide sequence ID" value="NZ_FOVA01000017.1"/>
</dbReference>
<reference evidence="12 13" key="1">
    <citation type="submission" date="2018-06" db="EMBL/GenBank/DDBJ databases">
        <authorList>
            <consortium name="Pathogen Informatics"/>
            <person name="Doyle S."/>
        </authorList>
    </citation>
    <scope>NUCLEOTIDE SEQUENCE [LARGE SCALE GENOMIC DNA]</scope>
    <source>
        <strain evidence="12 13">NCTC11460</strain>
    </source>
</reference>
<dbReference type="InterPro" id="IPR017871">
    <property type="entry name" value="ABC_transporter-like_CS"/>
</dbReference>
<keyword evidence="3" id="KW-0813">Transport</keyword>
<keyword evidence="8" id="KW-1278">Translocase</keyword>
<evidence type="ECO:0000256" key="3">
    <source>
        <dbReference type="ARBA" id="ARBA00022448"/>
    </source>
</evidence>
<evidence type="ECO:0000256" key="4">
    <source>
        <dbReference type="ARBA" id="ARBA00022475"/>
    </source>
</evidence>
<dbReference type="SMART" id="SM00382">
    <property type="entry name" value="AAA"/>
    <property type="match status" value="2"/>
</dbReference>
<accession>A0A379CDV8</accession>
<dbReference type="Pfam" id="PF00005">
    <property type="entry name" value="ABC_tran"/>
    <property type="match status" value="2"/>
</dbReference>
<dbReference type="InterPro" id="IPR015856">
    <property type="entry name" value="ABC_transpr_CbiO/EcfA_su"/>
</dbReference>
<protein>
    <submittedName>
        <fullName evidence="12">HMP/thiamine import ATP-binding protein YkoD</fullName>
        <ecNumber evidence="12">3.6.3.-</ecNumber>
    </submittedName>
</protein>
<keyword evidence="9" id="KW-0472">Membrane</keyword>
<dbReference type="InterPro" id="IPR003593">
    <property type="entry name" value="AAA+_ATPase"/>
</dbReference>
<keyword evidence="4" id="KW-1003">Cell membrane</keyword>
<organism evidence="12 13">
    <name type="scientific">Peptostreptococcus anaerobius</name>
    <dbReference type="NCBI Taxonomy" id="1261"/>
    <lineage>
        <taxon>Bacteria</taxon>
        <taxon>Bacillati</taxon>
        <taxon>Bacillota</taxon>
        <taxon>Clostridia</taxon>
        <taxon>Peptostreptococcales</taxon>
        <taxon>Peptostreptococcaceae</taxon>
        <taxon>Peptostreptococcus</taxon>
    </lineage>
</organism>
<dbReference type="Proteomes" id="UP000255101">
    <property type="component" value="Unassembled WGS sequence"/>
</dbReference>
<dbReference type="GO" id="GO:0005524">
    <property type="term" value="F:ATP binding"/>
    <property type="evidence" value="ECO:0007669"/>
    <property type="project" value="UniProtKB-KW"/>
</dbReference>
<feature type="domain" description="ABC transporter" evidence="11">
    <location>
        <begin position="2"/>
        <end position="241"/>
    </location>
</feature>
<dbReference type="CDD" id="cd03225">
    <property type="entry name" value="ABC_cobalt_CbiO_domain1"/>
    <property type="match status" value="1"/>
</dbReference>
<gene>
    <name evidence="12" type="primary">ykoD_3</name>
    <name evidence="12" type="ORF">NCTC11460_00406</name>
</gene>
<evidence type="ECO:0000256" key="7">
    <source>
        <dbReference type="ARBA" id="ARBA00022840"/>
    </source>
</evidence>
<dbReference type="InterPro" id="IPR027417">
    <property type="entry name" value="P-loop_NTPase"/>
</dbReference>
<feature type="domain" description="ABC transporter" evidence="11">
    <location>
        <begin position="263"/>
        <end position="459"/>
    </location>
</feature>
<evidence type="ECO:0000256" key="6">
    <source>
        <dbReference type="ARBA" id="ARBA00022741"/>
    </source>
</evidence>
<name>A0A379CDV8_9FIRM</name>
<proteinExistence type="inferred from homology"/>
<evidence type="ECO:0000313" key="13">
    <source>
        <dbReference type="Proteomes" id="UP000255101"/>
    </source>
</evidence>
<evidence type="ECO:0000256" key="8">
    <source>
        <dbReference type="ARBA" id="ARBA00022967"/>
    </source>
</evidence>
<keyword evidence="5" id="KW-0677">Repeat</keyword>
<evidence type="ECO:0000256" key="5">
    <source>
        <dbReference type="ARBA" id="ARBA00022737"/>
    </source>
</evidence>
<dbReference type="PANTHER" id="PTHR43553">
    <property type="entry name" value="HEAVY METAL TRANSPORTER"/>
    <property type="match status" value="1"/>
</dbReference>
<dbReference type="PROSITE" id="PS50893">
    <property type="entry name" value="ABC_TRANSPORTER_2"/>
    <property type="match status" value="2"/>
</dbReference>
<evidence type="ECO:0000256" key="1">
    <source>
        <dbReference type="ARBA" id="ARBA00004202"/>
    </source>
</evidence>
<keyword evidence="12" id="KW-0378">Hydrolase</keyword>
<dbReference type="PROSITE" id="PS00211">
    <property type="entry name" value="ABC_TRANSPORTER_1"/>
    <property type="match status" value="2"/>
</dbReference>
<dbReference type="AlphaFoldDB" id="A0A379CDV8"/>
<comment type="function">
    <text evidence="10">Probably part of an ABC transporter complex. Responsible for energy coupling to the transport system.</text>
</comment>
<evidence type="ECO:0000256" key="9">
    <source>
        <dbReference type="ARBA" id="ARBA00023136"/>
    </source>
</evidence>
<dbReference type="Gene3D" id="3.40.50.300">
    <property type="entry name" value="P-loop containing nucleotide triphosphate hydrolases"/>
    <property type="match status" value="2"/>
</dbReference>
<keyword evidence="7 12" id="KW-0067">ATP-binding</keyword>
<comment type="subcellular location">
    <subcellularLocation>
        <location evidence="1">Cell membrane</location>
        <topology evidence="1">Peripheral membrane protein</topology>
    </subcellularLocation>
</comment>
<evidence type="ECO:0000259" key="11">
    <source>
        <dbReference type="PROSITE" id="PS50893"/>
    </source>
</evidence>
<dbReference type="EMBL" id="UGTB01000004">
    <property type="protein sequence ID" value="SUB60501.1"/>
    <property type="molecule type" value="Genomic_DNA"/>
</dbReference>
<sequence length="460" mass="52180">MIELTGISFNYKNTSSNSLSNIDLEIKKGEFILVCGASGSGKTSITRVINKLIPDYYEGTLEGNVKINNDLVSNYQMFELSEIVGSVFQNPRTQFFNVDTNSEIVFGLENQGIARDILEKKLTETCQTLDISKLQNRNIFHLSGGEKQKIAFASVYAMNPDIYLLDEPSSNLDIPTIEVLKRHLSVLKNSGKTVVISEHRIYYLMDLVDKIIFMENGRIQKSYSRKDFLNLPEQEIKSMGLRSRSETILDIKDDTGTAEKPYLQVKNLSINRKDKCIISNLNFFCKKGDIVAVLGSNGVGKTTFLRTLCGLHNDYEGDILFDSKKIDIKKRKQKTYMVMQDVNYQLFAESVFSECKLGIKNANDDLIDEILTDFDLDNYKNNHPNTLSGGQKQRLAIAVGLICNKEILILDEPTSGLDYRNMLKTAELLKRYSKEKVIFIATHDNEFANLICNRVLDLEK</sequence>
<dbReference type="InterPro" id="IPR003439">
    <property type="entry name" value="ABC_transporter-like_ATP-bd"/>
</dbReference>
<dbReference type="PANTHER" id="PTHR43553:SF23">
    <property type="entry name" value="ABC TRANSPORTER ATP-BINDING COMPONENT"/>
    <property type="match status" value="1"/>
</dbReference>
<dbReference type="InterPro" id="IPR050095">
    <property type="entry name" value="ECF_ABC_transporter_ATP-bd"/>
</dbReference>
<dbReference type="EC" id="3.6.3.-" evidence="12"/>
<dbReference type="GO" id="GO:0016887">
    <property type="term" value="F:ATP hydrolysis activity"/>
    <property type="evidence" value="ECO:0007669"/>
    <property type="project" value="InterPro"/>
</dbReference>
<keyword evidence="6" id="KW-0547">Nucleotide-binding</keyword>
<dbReference type="SUPFAM" id="SSF52540">
    <property type="entry name" value="P-loop containing nucleoside triphosphate hydrolases"/>
    <property type="match status" value="2"/>
</dbReference>
<dbReference type="GO" id="GO:0042626">
    <property type="term" value="F:ATPase-coupled transmembrane transporter activity"/>
    <property type="evidence" value="ECO:0007669"/>
    <property type="project" value="TreeGrafter"/>
</dbReference>
<dbReference type="GeneID" id="60840368"/>